<reference evidence="3" key="1">
    <citation type="journal article" date="2019" name="Int. J. Syst. Evol. Microbiol.">
        <title>The Global Catalogue of Microorganisms (GCM) 10K type strain sequencing project: providing services to taxonomists for standard genome sequencing and annotation.</title>
        <authorList>
            <consortium name="The Broad Institute Genomics Platform"/>
            <consortium name="The Broad Institute Genome Sequencing Center for Infectious Disease"/>
            <person name="Wu L."/>
            <person name="Ma J."/>
        </authorList>
    </citation>
    <scope>NUCLEOTIDE SEQUENCE [LARGE SCALE GENOMIC DNA]</scope>
    <source>
        <strain evidence="3">JCM 31290</strain>
    </source>
</reference>
<feature type="region of interest" description="Disordered" evidence="1">
    <location>
        <begin position="1"/>
        <end position="21"/>
    </location>
</feature>
<evidence type="ECO:0000313" key="2">
    <source>
        <dbReference type="EMBL" id="GAA4334999.1"/>
    </source>
</evidence>
<organism evidence="2 3">
    <name type="scientific">Streptomyces venetus</name>
    <dbReference type="NCBI Taxonomy" id="1701086"/>
    <lineage>
        <taxon>Bacteria</taxon>
        <taxon>Bacillati</taxon>
        <taxon>Actinomycetota</taxon>
        <taxon>Actinomycetes</taxon>
        <taxon>Kitasatosporales</taxon>
        <taxon>Streptomycetaceae</taxon>
        <taxon>Streptomyces</taxon>
    </lineage>
</organism>
<keyword evidence="3" id="KW-1185">Reference proteome</keyword>
<name>A0ABP8H6E9_9ACTN</name>
<evidence type="ECO:0000313" key="3">
    <source>
        <dbReference type="Proteomes" id="UP001501115"/>
    </source>
</evidence>
<protein>
    <submittedName>
        <fullName evidence="2">Uncharacterized protein</fullName>
    </submittedName>
</protein>
<sequence>MGDPGVAAGAGDDRVGGVLGDGLDVGGSDDQFEGCGAVRAGGGDGVDSAVDGAVLMMNRAVEAVESLAAFLGVRGAQRPQQRRYLLGRAVRVLHRRPVDVMKSVEHDQNHARRH</sequence>
<dbReference type="Proteomes" id="UP001501115">
    <property type="component" value="Unassembled WGS sequence"/>
</dbReference>
<dbReference type="EMBL" id="BAABET010000013">
    <property type="protein sequence ID" value="GAA4334999.1"/>
    <property type="molecule type" value="Genomic_DNA"/>
</dbReference>
<feature type="compositionally biased region" description="Low complexity" evidence="1">
    <location>
        <begin position="1"/>
        <end position="10"/>
    </location>
</feature>
<proteinExistence type="predicted"/>
<accession>A0ABP8H6E9</accession>
<evidence type="ECO:0000256" key="1">
    <source>
        <dbReference type="SAM" id="MobiDB-lite"/>
    </source>
</evidence>
<gene>
    <name evidence="2" type="ORF">GCM10023086_67160</name>
</gene>
<comment type="caution">
    <text evidence="2">The sequence shown here is derived from an EMBL/GenBank/DDBJ whole genome shotgun (WGS) entry which is preliminary data.</text>
</comment>